<name>A0A368FT93_ANCCA</name>
<evidence type="ECO:0000313" key="3">
    <source>
        <dbReference type="Proteomes" id="UP000252519"/>
    </source>
</evidence>
<dbReference type="InterPro" id="IPR038717">
    <property type="entry name" value="Tc1-like_DDE_dom"/>
</dbReference>
<proteinExistence type="predicted"/>
<dbReference type="GO" id="GO:0003676">
    <property type="term" value="F:nucleic acid binding"/>
    <property type="evidence" value="ECO:0007669"/>
    <property type="project" value="InterPro"/>
</dbReference>
<dbReference type="AlphaFoldDB" id="A0A368FT93"/>
<reference evidence="2 3" key="1">
    <citation type="submission" date="2014-10" db="EMBL/GenBank/DDBJ databases">
        <title>Draft genome of the hookworm Ancylostoma caninum.</title>
        <authorList>
            <person name="Mitreva M."/>
        </authorList>
    </citation>
    <scope>NUCLEOTIDE SEQUENCE [LARGE SCALE GENOMIC DNA]</scope>
    <source>
        <strain evidence="2 3">Baltimore</strain>
    </source>
</reference>
<evidence type="ECO:0000259" key="1">
    <source>
        <dbReference type="Pfam" id="PF13358"/>
    </source>
</evidence>
<dbReference type="Pfam" id="PF13358">
    <property type="entry name" value="DDE_3"/>
    <property type="match status" value="1"/>
</dbReference>
<dbReference type="InterPro" id="IPR036397">
    <property type="entry name" value="RNaseH_sf"/>
</dbReference>
<keyword evidence="3" id="KW-1185">Reference proteome</keyword>
<dbReference type="SUPFAM" id="SSF46966">
    <property type="entry name" value="Spectrin repeat"/>
    <property type="match status" value="1"/>
</dbReference>
<protein>
    <recommendedName>
        <fullName evidence="1">Tc1-like transposase DDE domain-containing protein</fullName>
    </recommendedName>
</protein>
<dbReference type="Gene3D" id="3.30.420.10">
    <property type="entry name" value="Ribonuclease H-like superfamily/Ribonuclease H"/>
    <property type="match status" value="1"/>
</dbReference>
<sequence>MDRHVYIDILENVMLPYARQSLQPGFIYQEDNDPKHRSKDVQAWFNHHQVTRLDWPSQSPDLNIIEQLWHELERRLAGRKAKNVAEKFAQLEEEWKKIPQTTIDTLIDSMPRRCQAVIEAKGFPTK</sequence>
<dbReference type="OrthoDB" id="106945at2759"/>
<comment type="caution">
    <text evidence="2">The sequence shown here is derived from an EMBL/GenBank/DDBJ whole genome shotgun (WGS) entry which is preliminary data.</text>
</comment>
<gene>
    <name evidence="2" type="ORF">ANCCAN_18693</name>
</gene>
<evidence type="ECO:0000313" key="2">
    <source>
        <dbReference type="EMBL" id="RCN35444.1"/>
    </source>
</evidence>
<feature type="domain" description="Tc1-like transposase DDE" evidence="1">
    <location>
        <begin position="7"/>
        <end position="84"/>
    </location>
</feature>
<dbReference type="EMBL" id="JOJR01000662">
    <property type="protein sequence ID" value="RCN35444.1"/>
    <property type="molecule type" value="Genomic_DNA"/>
</dbReference>
<accession>A0A368FT93</accession>
<dbReference type="Proteomes" id="UP000252519">
    <property type="component" value="Unassembled WGS sequence"/>
</dbReference>
<organism evidence="2 3">
    <name type="scientific">Ancylostoma caninum</name>
    <name type="common">Dog hookworm</name>
    <dbReference type="NCBI Taxonomy" id="29170"/>
    <lineage>
        <taxon>Eukaryota</taxon>
        <taxon>Metazoa</taxon>
        <taxon>Ecdysozoa</taxon>
        <taxon>Nematoda</taxon>
        <taxon>Chromadorea</taxon>
        <taxon>Rhabditida</taxon>
        <taxon>Rhabditina</taxon>
        <taxon>Rhabditomorpha</taxon>
        <taxon>Strongyloidea</taxon>
        <taxon>Ancylostomatidae</taxon>
        <taxon>Ancylostomatinae</taxon>
        <taxon>Ancylostoma</taxon>
    </lineage>
</organism>
<dbReference type="STRING" id="29170.A0A368FT93"/>